<dbReference type="PANTHER" id="PTHR30537">
    <property type="entry name" value="HTH-TYPE TRANSCRIPTIONAL REGULATOR"/>
    <property type="match status" value="1"/>
</dbReference>
<evidence type="ECO:0000256" key="3">
    <source>
        <dbReference type="ARBA" id="ARBA00023125"/>
    </source>
</evidence>
<comment type="caution">
    <text evidence="6">The sequence shown here is derived from an EMBL/GenBank/DDBJ whole genome shotgun (WGS) entry which is preliminary data.</text>
</comment>
<sequence length="296" mass="33712">MRKFPPLSGLRAFEAVARHKNLSHAARELNVTHAAVAQQIKRLEEWFATPLTRREGRGVAITEAGIKLGTALGSSFDIIDEVVQELQESDSERPLRITMTPSFATFWLLPRLSDFRNLHPEIELLLNANSEVIDIKREEYDLAIRYGSGNWTGYEVEKLMQSYTSIVVSPSLLKKIDVSTPQDITKLPWVCDVDDYHAEWEYWLSQNNIDPKKHSARIHLPGHLMRDAIRDGQGVGTLPSNWVSQDIAAGRLVELFSLNSNKYAGYYLLYKPGMVSSNLKAFLSWLRNQNPEDTRF</sequence>
<dbReference type="InterPro" id="IPR000847">
    <property type="entry name" value="LysR_HTH_N"/>
</dbReference>
<dbReference type="Proteomes" id="UP001069802">
    <property type="component" value="Unassembled WGS sequence"/>
</dbReference>
<dbReference type="PROSITE" id="PS50931">
    <property type="entry name" value="HTH_LYSR"/>
    <property type="match status" value="1"/>
</dbReference>
<comment type="similarity">
    <text evidence="1">Belongs to the LysR transcriptional regulatory family.</text>
</comment>
<dbReference type="InterPro" id="IPR005119">
    <property type="entry name" value="LysR_subst-bd"/>
</dbReference>
<dbReference type="EMBL" id="JAPWGY010000001">
    <property type="protein sequence ID" value="MCZ4279279.1"/>
    <property type="molecule type" value="Genomic_DNA"/>
</dbReference>
<dbReference type="InterPro" id="IPR058163">
    <property type="entry name" value="LysR-type_TF_proteobact-type"/>
</dbReference>
<accession>A0ABT4LDW4</accession>
<keyword evidence="3" id="KW-0238">DNA-binding</keyword>
<keyword evidence="2" id="KW-0805">Transcription regulation</keyword>
<reference evidence="6" key="1">
    <citation type="submission" date="2022-12" db="EMBL/GenBank/DDBJ databases">
        <title>Bacterial isolates from different developmental stages of Nematostella vectensis.</title>
        <authorList>
            <person name="Fraune S."/>
        </authorList>
    </citation>
    <scope>NUCLEOTIDE SEQUENCE</scope>
    <source>
        <strain evidence="6">G21630-S1</strain>
    </source>
</reference>
<evidence type="ECO:0000256" key="1">
    <source>
        <dbReference type="ARBA" id="ARBA00009437"/>
    </source>
</evidence>
<dbReference type="Gene3D" id="1.10.10.10">
    <property type="entry name" value="Winged helix-like DNA-binding domain superfamily/Winged helix DNA-binding domain"/>
    <property type="match status" value="1"/>
</dbReference>
<protein>
    <submittedName>
        <fullName evidence="6">LysR substrate-binding domain-containing protein</fullName>
    </submittedName>
</protein>
<dbReference type="PANTHER" id="PTHR30537:SF74">
    <property type="entry name" value="HTH-TYPE TRANSCRIPTIONAL REGULATOR TRPI"/>
    <property type="match status" value="1"/>
</dbReference>
<dbReference type="Gene3D" id="3.40.190.10">
    <property type="entry name" value="Periplasmic binding protein-like II"/>
    <property type="match status" value="2"/>
</dbReference>
<keyword evidence="7" id="KW-1185">Reference proteome</keyword>
<dbReference type="InterPro" id="IPR036388">
    <property type="entry name" value="WH-like_DNA-bd_sf"/>
</dbReference>
<dbReference type="SUPFAM" id="SSF46785">
    <property type="entry name" value="Winged helix' DNA-binding domain"/>
    <property type="match status" value="1"/>
</dbReference>
<keyword evidence="4" id="KW-0804">Transcription</keyword>
<evidence type="ECO:0000259" key="5">
    <source>
        <dbReference type="PROSITE" id="PS50931"/>
    </source>
</evidence>
<evidence type="ECO:0000313" key="6">
    <source>
        <dbReference type="EMBL" id="MCZ4279279.1"/>
    </source>
</evidence>
<dbReference type="Pfam" id="PF00126">
    <property type="entry name" value="HTH_1"/>
    <property type="match status" value="1"/>
</dbReference>
<dbReference type="Pfam" id="PF03466">
    <property type="entry name" value="LysR_substrate"/>
    <property type="match status" value="1"/>
</dbReference>
<dbReference type="InterPro" id="IPR036390">
    <property type="entry name" value="WH_DNA-bd_sf"/>
</dbReference>
<feature type="domain" description="HTH lysR-type" evidence="5">
    <location>
        <begin position="5"/>
        <end position="62"/>
    </location>
</feature>
<dbReference type="RefSeq" id="WP_269421489.1">
    <property type="nucleotide sequence ID" value="NZ_JAPWGY010000001.1"/>
</dbReference>
<evidence type="ECO:0000313" key="7">
    <source>
        <dbReference type="Proteomes" id="UP001069802"/>
    </source>
</evidence>
<evidence type="ECO:0000256" key="4">
    <source>
        <dbReference type="ARBA" id="ARBA00023163"/>
    </source>
</evidence>
<name>A0ABT4LDW4_9PROT</name>
<gene>
    <name evidence="6" type="ORF">O4H49_00730</name>
</gene>
<proteinExistence type="inferred from homology"/>
<dbReference type="SUPFAM" id="SSF53850">
    <property type="entry name" value="Periplasmic binding protein-like II"/>
    <property type="match status" value="1"/>
</dbReference>
<organism evidence="6 7">
    <name type="scientific">Kiloniella laminariae</name>
    <dbReference type="NCBI Taxonomy" id="454162"/>
    <lineage>
        <taxon>Bacteria</taxon>
        <taxon>Pseudomonadati</taxon>
        <taxon>Pseudomonadota</taxon>
        <taxon>Alphaproteobacteria</taxon>
        <taxon>Rhodospirillales</taxon>
        <taxon>Kiloniellaceae</taxon>
        <taxon>Kiloniella</taxon>
    </lineage>
</organism>
<evidence type="ECO:0000256" key="2">
    <source>
        <dbReference type="ARBA" id="ARBA00023015"/>
    </source>
</evidence>